<name>A0A4V2ZZW2_9SPHI</name>
<reference evidence="2 3" key="1">
    <citation type="submission" date="2019-02" db="EMBL/GenBank/DDBJ databases">
        <title>Pedobacter sp. nov., a novel speices isolated from soil of pinguins habitat in Antarcitica.</title>
        <authorList>
            <person name="He R.-H."/>
        </authorList>
    </citation>
    <scope>NUCLEOTIDE SEQUENCE [LARGE SCALE GENOMIC DNA]</scope>
    <source>
        <strain evidence="2 3">E01020</strain>
    </source>
</reference>
<dbReference type="PANTHER" id="PTHR43301">
    <property type="entry name" value="ARABINAN ENDO-1,5-ALPHA-L-ARABINOSIDASE"/>
    <property type="match status" value="1"/>
</dbReference>
<dbReference type="EMBL" id="SJCY01000010">
    <property type="protein sequence ID" value="TDG35363.1"/>
    <property type="molecule type" value="Genomic_DNA"/>
</dbReference>
<keyword evidence="2" id="KW-0378">Hydrolase</keyword>
<sequence length="353" mass="40519">MRNYLTLFCLLLLLFGVHDAVNAQNEKETKSQVAKAPLFRDPIYDGAADPMVIYNYKDKCWSMFYTNRRANVKTQGTNWVYGTDIGVATSIDHGKTWVYKGALNLAFEQGHNTFWAPHVVYDKGIYHMFVTYIPGISDNWSGIGKIAHYTSKDLWGWKFKQLIPLSEDALLDPTVYKKPDGSWGLWYKNSKLGYTVEAVSKDLKNWKNIAGTTVNDVQHEAPFVFKAKDFYWLLTDQWDGLGVYRSKDSDHWEKQGVILGKKGIRKDDNVRASHPGVVVAGDKIYVFYFTHPGWEKEGGWANEKDKLDEDGILPYHYRRSSIQVAEIKIENGILTCDRDAPFNFYLPDLNIDN</sequence>
<dbReference type="Gene3D" id="2.115.10.20">
    <property type="entry name" value="Glycosyl hydrolase domain, family 43"/>
    <property type="match status" value="1"/>
</dbReference>
<gene>
    <name evidence="2" type="ORF">EZJ43_13755</name>
</gene>
<keyword evidence="1" id="KW-0732">Signal</keyword>
<organism evidence="2 3">
    <name type="scientific">Pedobacter changchengzhani</name>
    <dbReference type="NCBI Taxonomy" id="2529274"/>
    <lineage>
        <taxon>Bacteria</taxon>
        <taxon>Pseudomonadati</taxon>
        <taxon>Bacteroidota</taxon>
        <taxon>Sphingobacteriia</taxon>
        <taxon>Sphingobacteriales</taxon>
        <taxon>Sphingobacteriaceae</taxon>
        <taxon>Pedobacter</taxon>
    </lineage>
</organism>
<dbReference type="AlphaFoldDB" id="A0A4V2ZZW2"/>
<dbReference type="SUPFAM" id="SSF75005">
    <property type="entry name" value="Arabinanase/levansucrase/invertase"/>
    <property type="match status" value="1"/>
</dbReference>
<accession>A0A4V2ZZW2</accession>
<comment type="caution">
    <text evidence="2">The sequence shown here is derived from an EMBL/GenBank/DDBJ whole genome shotgun (WGS) entry which is preliminary data.</text>
</comment>
<proteinExistence type="predicted"/>
<evidence type="ECO:0000313" key="3">
    <source>
        <dbReference type="Proteomes" id="UP000295668"/>
    </source>
</evidence>
<dbReference type="PANTHER" id="PTHR43301:SF3">
    <property type="entry name" value="ARABINAN ENDO-1,5-ALPHA-L-ARABINOSIDASE A-RELATED"/>
    <property type="match status" value="1"/>
</dbReference>
<feature type="chain" id="PRO_5020561426" evidence="1">
    <location>
        <begin position="24"/>
        <end position="353"/>
    </location>
</feature>
<evidence type="ECO:0000313" key="2">
    <source>
        <dbReference type="EMBL" id="TDG35363.1"/>
    </source>
</evidence>
<dbReference type="InterPro" id="IPR023296">
    <property type="entry name" value="Glyco_hydro_beta-prop_sf"/>
</dbReference>
<dbReference type="OrthoDB" id="9759709at2"/>
<dbReference type="InterPro" id="IPR050727">
    <property type="entry name" value="GH43_arabinanases"/>
</dbReference>
<dbReference type="GO" id="GO:0016787">
    <property type="term" value="F:hydrolase activity"/>
    <property type="evidence" value="ECO:0007669"/>
    <property type="project" value="UniProtKB-KW"/>
</dbReference>
<dbReference type="RefSeq" id="WP_133263293.1">
    <property type="nucleotide sequence ID" value="NZ_SJCY01000010.1"/>
</dbReference>
<protein>
    <submittedName>
        <fullName evidence="2">Glycosyl hydrolase</fullName>
    </submittedName>
</protein>
<dbReference type="CDD" id="cd08984">
    <property type="entry name" value="GH43-like"/>
    <property type="match status" value="1"/>
</dbReference>
<feature type="signal peptide" evidence="1">
    <location>
        <begin position="1"/>
        <end position="23"/>
    </location>
</feature>
<dbReference type="Proteomes" id="UP000295668">
    <property type="component" value="Unassembled WGS sequence"/>
</dbReference>
<evidence type="ECO:0000256" key="1">
    <source>
        <dbReference type="SAM" id="SignalP"/>
    </source>
</evidence>
<keyword evidence="3" id="KW-1185">Reference proteome</keyword>